<evidence type="ECO:0000313" key="2">
    <source>
        <dbReference type="Proteomes" id="UP000470213"/>
    </source>
</evidence>
<dbReference type="Proteomes" id="UP000470213">
    <property type="component" value="Unassembled WGS sequence"/>
</dbReference>
<protein>
    <submittedName>
        <fullName evidence="1">DUF2164 family protein</fullName>
    </submittedName>
</protein>
<dbReference type="RefSeq" id="WP_163088349.1">
    <property type="nucleotide sequence ID" value="NZ_JAAAWN010000035.1"/>
</dbReference>
<proteinExistence type="predicted"/>
<dbReference type="Pfam" id="PF09932">
    <property type="entry name" value="DUF2164"/>
    <property type="match status" value="1"/>
</dbReference>
<keyword evidence="2" id="KW-1185">Reference proteome</keyword>
<gene>
    <name evidence="1" type="ORF">GTH32_17895</name>
</gene>
<comment type="caution">
    <text evidence="1">The sequence shown here is derived from an EMBL/GenBank/DDBJ whole genome shotgun (WGS) entry which is preliminary data.</text>
</comment>
<accession>A0A7X5RMR9</accession>
<name>A0A7X5RMR9_9ALTE</name>
<reference evidence="1 2" key="1">
    <citation type="submission" date="2020-01" db="EMBL/GenBank/DDBJ databases">
        <authorList>
            <person name="Chen J."/>
            <person name="Zhu S."/>
            <person name="Yang J."/>
        </authorList>
    </citation>
    <scope>NUCLEOTIDE SEQUENCE [LARGE SCALE GENOMIC DNA]</scope>
    <source>
        <strain evidence="1 2">345S023</strain>
    </source>
</reference>
<dbReference type="InterPro" id="IPR018680">
    <property type="entry name" value="DUF2164"/>
</dbReference>
<sequence>MSEIKFTKQEKDEMVLKLQTYFGNELSQELGQFDAEFLLDFVSKELGAYYYNRGLHDAREVFENRVQAIDDDLYAIEKETR</sequence>
<organism evidence="1 2">
    <name type="scientific">Alteromonas profundi</name>
    <dbReference type="NCBI Taxonomy" id="2696062"/>
    <lineage>
        <taxon>Bacteria</taxon>
        <taxon>Pseudomonadati</taxon>
        <taxon>Pseudomonadota</taxon>
        <taxon>Gammaproteobacteria</taxon>
        <taxon>Alteromonadales</taxon>
        <taxon>Alteromonadaceae</taxon>
        <taxon>Alteromonas/Salinimonas group</taxon>
        <taxon>Alteromonas</taxon>
    </lineage>
</organism>
<evidence type="ECO:0000313" key="1">
    <source>
        <dbReference type="EMBL" id="NDV93044.1"/>
    </source>
</evidence>
<dbReference type="EMBL" id="JAAAWN010000035">
    <property type="protein sequence ID" value="NDV93044.1"/>
    <property type="molecule type" value="Genomic_DNA"/>
</dbReference>
<dbReference type="AlphaFoldDB" id="A0A7X5RMR9"/>